<dbReference type="EMBL" id="MVGC01000013">
    <property type="protein sequence ID" value="RJE26857.1"/>
    <property type="molecule type" value="Genomic_DNA"/>
</dbReference>
<evidence type="ECO:0000256" key="1">
    <source>
        <dbReference type="RuleBase" id="RU365099"/>
    </source>
</evidence>
<dbReference type="Proteomes" id="UP000266188">
    <property type="component" value="Unassembled WGS sequence"/>
</dbReference>
<proteinExistence type="inferred from homology"/>
<comment type="subcellular location">
    <subcellularLocation>
        <location evidence="1">Mitochondrion</location>
    </subcellularLocation>
</comment>
<organism evidence="2 3">
    <name type="scientific">Aspergillus sclerotialis</name>
    <dbReference type="NCBI Taxonomy" id="2070753"/>
    <lineage>
        <taxon>Eukaryota</taxon>
        <taxon>Fungi</taxon>
        <taxon>Dikarya</taxon>
        <taxon>Ascomycota</taxon>
        <taxon>Pezizomycotina</taxon>
        <taxon>Eurotiomycetes</taxon>
        <taxon>Eurotiomycetidae</taxon>
        <taxon>Eurotiales</taxon>
        <taxon>Aspergillaceae</taxon>
        <taxon>Aspergillus</taxon>
        <taxon>Aspergillus subgen. Polypaecilum</taxon>
    </lineage>
</organism>
<protein>
    <recommendedName>
        <fullName evidence="1">Altered inheritance of mitochondria protein 41</fullName>
    </recommendedName>
</protein>
<dbReference type="Pfam" id="PF09424">
    <property type="entry name" value="YqeY"/>
    <property type="match status" value="1"/>
</dbReference>
<keyword evidence="1" id="KW-0496">Mitochondrion</keyword>
<evidence type="ECO:0000313" key="2">
    <source>
        <dbReference type="EMBL" id="RJE26857.1"/>
    </source>
</evidence>
<dbReference type="PANTHER" id="PTHR28055">
    <property type="entry name" value="ALTERED INHERITANCE OF MITOCHONDRIA PROTEIN 41, MITOCHONDRIAL"/>
    <property type="match status" value="1"/>
</dbReference>
<gene>
    <name evidence="1" type="primary">AIM41</name>
    <name evidence="2" type="ORF">PHISCL_00769</name>
</gene>
<dbReference type="GO" id="GO:0005739">
    <property type="term" value="C:mitochondrion"/>
    <property type="evidence" value="ECO:0007669"/>
    <property type="project" value="UniProtKB-SubCell"/>
</dbReference>
<dbReference type="InterPro" id="IPR042184">
    <property type="entry name" value="YqeY/Aim41_N"/>
</dbReference>
<accession>A0A3A2ZZQ3</accession>
<sequence length="187" mass="20581">MFNSLRITSRLPLRTLRWNSTVTGAKAPQTPPLMQTMKSDLKTAMKAKDSVRLEALRGLISEYNNSQKTSSPIISDLRLLSLIEKRIAGCKEASQQFIDANRPELKEKEDALIAVLQEYAGKVETASDDEVKAAVLGTVSALEKKGTKLKISTIMNEVLHGESNMEGKAQNGQIAKIAKEILTQKNL</sequence>
<dbReference type="GO" id="GO:0016884">
    <property type="term" value="F:carbon-nitrogen ligase activity, with glutamine as amido-N-donor"/>
    <property type="evidence" value="ECO:0007669"/>
    <property type="project" value="UniProtKB-UniRule"/>
</dbReference>
<reference evidence="3" key="1">
    <citation type="submission" date="2017-02" db="EMBL/GenBank/DDBJ databases">
        <authorList>
            <person name="Tafer H."/>
            <person name="Lopandic K."/>
        </authorList>
    </citation>
    <scope>NUCLEOTIDE SEQUENCE [LARGE SCALE GENOMIC DNA]</scope>
    <source>
        <strain evidence="3">CBS 366.77</strain>
    </source>
</reference>
<comment type="caution">
    <text evidence="2">The sequence shown here is derived from an EMBL/GenBank/DDBJ whole genome shotgun (WGS) entry which is preliminary data.</text>
</comment>
<dbReference type="InterPro" id="IPR003789">
    <property type="entry name" value="Asn/Gln_tRNA_amidoTrase-B-like"/>
</dbReference>
<dbReference type="InterPro" id="IPR019004">
    <property type="entry name" value="YqeY/Aim41"/>
</dbReference>
<comment type="similarity">
    <text evidence="1">Belongs to the AIM41 family.</text>
</comment>
<dbReference type="AlphaFoldDB" id="A0A3A2ZZQ3"/>
<keyword evidence="3" id="KW-1185">Reference proteome</keyword>
<dbReference type="STRING" id="2070753.A0A3A2ZZQ3"/>
<name>A0A3A2ZZQ3_9EURO</name>
<dbReference type="SUPFAM" id="SSF89095">
    <property type="entry name" value="GatB/YqeY motif"/>
    <property type="match status" value="1"/>
</dbReference>
<dbReference type="OrthoDB" id="538640at2759"/>
<evidence type="ECO:0000313" key="3">
    <source>
        <dbReference type="Proteomes" id="UP000266188"/>
    </source>
</evidence>
<dbReference type="PANTHER" id="PTHR28055:SF1">
    <property type="entry name" value="ALTERED INHERITANCE OF MITOCHONDRIA PROTEIN 41, MITOCHONDRIAL"/>
    <property type="match status" value="1"/>
</dbReference>
<dbReference type="Gene3D" id="1.10.1510.10">
    <property type="entry name" value="Uncharacterised protein YqeY/AIM41 PF09424, N-terminal domain"/>
    <property type="match status" value="1"/>
</dbReference>